<evidence type="ECO:0000256" key="1">
    <source>
        <dbReference type="SAM" id="MobiDB-lite"/>
    </source>
</evidence>
<evidence type="ECO:0000256" key="2">
    <source>
        <dbReference type="SAM" id="Phobius"/>
    </source>
</evidence>
<sequence>MMQQTFQFIKRIISKRTLLYKGFIAFLIISFFMTYIGFALHHQDTVLPDNPLTEIAENSSKIPLMGGDKNLVHAEEMEAEEAEKEENNNEQEEQTKKDKQDLTNKEKQTNQTEQNKQRNETETEVKDENKKGTANNDENETGINDGEGSGGNHETTSDASNKEITDGEPATDEVNEYFITSIEDGEIVTEQEYSFYIEQLEHRLTVKDIQVFIKQGEVNNISSDLSRPVYADLTLAKGKNDVRVGVTYQDDTGQIFTVSRSYLIIFDEENIVIKTNLKDGVTKKQTLTFNASAQLRGETAPLEVIMNEEKVSEEEDRKYVVDLKTGKNTIILESNYKGLKAKQTYEIEYKEPKLHIETDLKDQTVEIANFQFTAKAFDDSEQVDLFVVQDDDELVSDKGSYDTTLIEGENIFTLTAKRNSVTYEEVYVVIYSPKQQSDPGEDENEEDNGGTDDDDKGEQNKHAPTIEVHDIADGATIKSASHLFHVKAYNYAGKSLTAGNGKVSATNNGASLKINWPDSSQISFDLDVQSGENNIVITATDNEGNTATKQLTVYGDIVDGVIGTAQISVEATTIGLGYIIAPEQVEIYQGENGAHVIDRLFDKHGINYDYTGSHKHSFYLAAIYKSGLITNPVIPNDLAKLVERDMERFDPADYNSVDSLGEFDFTNGSGWMYSVNGNYPNVGFADYKFKDGDVVRIRFTLAYGADIGGGAPGTNYHKQW</sequence>
<evidence type="ECO:0000313" key="5">
    <source>
        <dbReference type="Proteomes" id="UP000247978"/>
    </source>
</evidence>
<feature type="compositionally biased region" description="Acidic residues" evidence="1">
    <location>
        <begin position="77"/>
        <end position="92"/>
    </location>
</feature>
<dbReference type="Proteomes" id="UP000247978">
    <property type="component" value="Unassembled WGS sequence"/>
</dbReference>
<dbReference type="Pfam" id="PF14478">
    <property type="entry name" value="DUF4430"/>
    <property type="match status" value="1"/>
</dbReference>
<dbReference type="InterPro" id="IPR027954">
    <property type="entry name" value="Transcobalamin-like_C"/>
</dbReference>
<dbReference type="Gene3D" id="2.170.130.30">
    <property type="match status" value="1"/>
</dbReference>
<dbReference type="InterPro" id="IPR013783">
    <property type="entry name" value="Ig-like_fold"/>
</dbReference>
<name>A0A2V3VGQ4_9BACI</name>
<dbReference type="EMBL" id="QJJQ01000023">
    <property type="protein sequence ID" value="PXW80996.1"/>
    <property type="molecule type" value="Genomic_DNA"/>
</dbReference>
<feature type="region of interest" description="Disordered" evidence="1">
    <location>
        <begin position="432"/>
        <end position="460"/>
    </location>
</feature>
<protein>
    <submittedName>
        <fullName evidence="4">Uncharacterized protein DUF4430</fullName>
    </submittedName>
</protein>
<feature type="compositionally biased region" description="Basic and acidic residues" evidence="1">
    <location>
        <begin position="93"/>
        <end position="108"/>
    </location>
</feature>
<keyword evidence="2" id="KW-1133">Transmembrane helix</keyword>
<evidence type="ECO:0000313" key="4">
    <source>
        <dbReference type="EMBL" id="PXW80996.1"/>
    </source>
</evidence>
<reference evidence="4 5" key="1">
    <citation type="submission" date="2018-05" db="EMBL/GenBank/DDBJ databases">
        <title>Genomic Encyclopedia of Type Strains, Phase IV (KMG-IV): sequencing the most valuable type-strain genomes for metagenomic binning, comparative biology and taxonomic classification.</title>
        <authorList>
            <person name="Goeker M."/>
        </authorList>
    </citation>
    <scope>NUCLEOTIDE SEQUENCE [LARGE SCALE GENOMIC DNA]</scope>
    <source>
        <strain evidence="4 5">DSM 28556</strain>
    </source>
</reference>
<dbReference type="OrthoDB" id="1938099at2"/>
<dbReference type="RefSeq" id="WP_110397450.1">
    <property type="nucleotide sequence ID" value="NZ_JBHUHB010000001.1"/>
</dbReference>
<organism evidence="4 5">
    <name type="scientific">Pseudogracilibacillus auburnensis</name>
    <dbReference type="NCBI Taxonomy" id="1494959"/>
    <lineage>
        <taxon>Bacteria</taxon>
        <taxon>Bacillati</taxon>
        <taxon>Bacillota</taxon>
        <taxon>Bacilli</taxon>
        <taxon>Bacillales</taxon>
        <taxon>Bacillaceae</taxon>
        <taxon>Pseudogracilibacillus</taxon>
    </lineage>
</organism>
<feature type="compositionally biased region" description="Acidic residues" evidence="1">
    <location>
        <begin position="439"/>
        <end position="456"/>
    </location>
</feature>
<feature type="region of interest" description="Disordered" evidence="1">
    <location>
        <begin position="77"/>
        <end position="172"/>
    </location>
</feature>
<feature type="domain" description="Transcobalamin-like C-terminal" evidence="3">
    <location>
        <begin position="656"/>
        <end position="700"/>
    </location>
</feature>
<accession>A0A2V3VGQ4</accession>
<comment type="caution">
    <text evidence="4">The sequence shown here is derived from an EMBL/GenBank/DDBJ whole genome shotgun (WGS) entry which is preliminary data.</text>
</comment>
<dbReference type="AlphaFoldDB" id="A0A2V3VGQ4"/>
<keyword evidence="5" id="KW-1185">Reference proteome</keyword>
<dbReference type="Gene3D" id="2.60.40.10">
    <property type="entry name" value="Immunoglobulins"/>
    <property type="match status" value="1"/>
</dbReference>
<gene>
    <name evidence="4" type="ORF">DFR56_12337</name>
</gene>
<evidence type="ECO:0000259" key="3">
    <source>
        <dbReference type="Pfam" id="PF14478"/>
    </source>
</evidence>
<feature type="compositionally biased region" description="Basic and acidic residues" evidence="1">
    <location>
        <begin position="115"/>
        <end position="131"/>
    </location>
</feature>
<proteinExistence type="predicted"/>
<keyword evidence="2" id="KW-0472">Membrane</keyword>
<keyword evidence="2" id="KW-0812">Transmembrane</keyword>
<feature type="transmembrane region" description="Helical" evidence="2">
    <location>
        <begin position="20"/>
        <end position="40"/>
    </location>
</feature>